<dbReference type="Pfam" id="PF00089">
    <property type="entry name" value="Trypsin"/>
    <property type="match status" value="1"/>
</dbReference>
<keyword evidence="5" id="KW-1015">Disulfide bond</keyword>
<dbReference type="InterPro" id="IPR050430">
    <property type="entry name" value="Peptidase_S1"/>
</dbReference>
<dbReference type="InterPro" id="IPR001254">
    <property type="entry name" value="Trypsin_dom"/>
</dbReference>
<dbReference type="FunFam" id="2.40.10.10:FF:000068">
    <property type="entry name" value="transmembrane protease serine 2"/>
    <property type="match status" value="1"/>
</dbReference>
<dbReference type="GO" id="GO:0006508">
    <property type="term" value="P:proteolysis"/>
    <property type="evidence" value="ECO:0007669"/>
    <property type="project" value="UniProtKB-KW"/>
</dbReference>
<evidence type="ECO:0000313" key="7">
    <source>
        <dbReference type="EMBL" id="KAK9872392.1"/>
    </source>
</evidence>
<dbReference type="Gene3D" id="2.40.10.10">
    <property type="entry name" value="Trypsin-like serine proteases"/>
    <property type="match status" value="2"/>
</dbReference>
<keyword evidence="2" id="KW-0645">Protease</keyword>
<feature type="domain" description="Peptidase S1" evidence="6">
    <location>
        <begin position="24"/>
        <end position="250"/>
    </location>
</feature>
<name>A0AAW1TVP6_9CUCU</name>
<proteinExistence type="inferred from homology"/>
<keyword evidence="4" id="KW-0720">Serine protease</keyword>
<dbReference type="PROSITE" id="PS00134">
    <property type="entry name" value="TRYPSIN_HIS"/>
    <property type="match status" value="1"/>
</dbReference>
<evidence type="ECO:0000313" key="8">
    <source>
        <dbReference type="Proteomes" id="UP001431783"/>
    </source>
</evidence>
<dbReference type="SMART" id="SM00020">
    <property type="entry name" value="Tryp_SPc"/>
    <property type="match status" value="1"/>
</dbReference>
<evidence type="ECO:0000256" key="1">
    <source>
        <dbReference type="ARBA" id="ARBA00007664"/>
    </source>
</evidence>
<accession>A0AAW1TVP6</accession>
<evidence type="ECO:0000256" key="5">
    <source>
        <dbReference type="ARBA" id="ARBA00023157"/>
    </source>
</evidence>
<evidence type="ECO:0000256" key="2">
    <source>
        <dbReference type="ARBA" id="ARBA00022670"/>
    </source>
</evidence>
<protein>
    <recommendedName>
        <fullName evidence="6">Peptidase S1 domain-containing protein</fullName>
    </recommendedName>
</protein>
<sequence length="291" mass="32852">MVEKIMKYFAVGQFLILQCASKDLNNGRISRTDFPFLVSIRKGTEESSHICSGSLIEFSWVLTAAHCVKKHVSNSNDIYIFAGEPTSPEEQNRKAKEIHFHKNFDHGQYLSDIALISTEIPFMKKSSVGLCPIPKYVMPDEIRESCKSVCVLSIEFEAPKLNQSSTVLMSSKHTIMWNRECEKIRRHTLTKHTFCGTSKNMTACSLDTGGPALCEGTIYGVIYFGCPHDAFPSYFTRVDRYLKFIEEVMGTDTYLSVEKRSQGYTKSPHTTTVLITLFMVLIGNVGSMRHV</sequence>
<dbReference type="SUPFAM" id="SSF50494">
    <property type="entry name" value="Trypsin-like serine proteases"/>
    <property type="match status" value="1"/>
</dbReference>
<gene>
    <name evidence="7" type="ORF">WA026_017850</name>
</gene>
<reference evidence="7 8" key="1">
    <citation type="submission" date="2023-03" db="EMBL/GenBank/DDBJ databases">
        <title>Genome insight into feeding habits of ladybird beetles.</title>
        <authorList>
            <person name="Li H.-S."/>
            <person name="Huang Y.-H."/>
            <person name="Pang H."/>
        </authorList>
    </citation>
    <scope>NUCLEOTIDE SEQUENCE [LARGE SCALE GENOMIC DNA]</scope>
    <source>
        <strain evidence="7">SYSU_2023b</strain>
        <tissue evidence="7">Whole body</tissue>
    </source>
</reference>
<dbReference type="PRINTS" id="PR00722">
    <property type="entry name" value="CHYMOTRYPSIN"/>
</dbReference>
<keyword evidence="3" id="KW-0378">Hydrolase</keyword>
<dbReference type="EMBL" id="JARQZJ010000011">
    <property type="protein sequence ID" value="KAK9872392.1"/>
    <property type="molecule type" value="Genomic_DNA"/>
</dbReference>
<evidence type="ECO:0000256" key="4">
    <source>
        <dbReference type="ARBA" id="ARBA00022825"/>
    </source>
</evidence>
<dbReference type="InterPro" id="IPR043504">
    <property type="entry name" value="Peptidase_S1_PA_chymotrypsin"/>
</dbReference>
<dbReference type="InterPro" id="IPR018114">
    <property type="entry name" value="TRYPSIN_HIS"/>
</dbReference>
<dbReference type="GO" id="GO:0004252">
    <property type="term" value="F:serine-type endopeptidase activity"/>
    <property type="evidence" value="ECO:0007669"/>
    <property type="project" value="InterPro"/>
</dbReference>
<evidence type="ECO:0000259" key="6">
    <source>
        <dbReference type="PROSITE" id="PS50240"/>
    </source>
</evidence>
<dbReference type="PROSITE" id="PS50240">
    <property type="entry name" value="TRYPSIN_DOM"/>
    <property type="match status" value="1"/>
</dbReference>
<comment type="caution">
    <text evidence="7">The sequence shown here is derived from an EMBL/GenBank/DDBJ whole genome shotgun (WGS) entry which is preliminary data.</text>
</comment>
<dbReference type="PANTHER" id="PTHR24276">
    <property type="entry name" value="POLYSERASE-RELATED"/>
    <property type="match status" value="1"/>
</dbReference>
<evidence type="ECO:0000256" key="3">
    <source>
        <dbReference type="ARBA" id="ARBA00022801"/>
    </source>
</evidence>
<comment type="similarity">
    <text evidence="1">Belongs to the peptidase S1 family.</text>
</comment>
<dbReference type="InterPro" id="IPR001314">
    <property type="entry name" value="Peptidase_S1A"/>
</dbReference>
<keyword evidence="8" id="KW-1185">Reference proteome</keyword>
<dbReference type="Proteomes" id="UP001431783">
    <property type="component" value="Unassembled WGS sequence"/>
</dbReference>
<dbReference type="InterPro" id="IPR009003">
    <property type="entry name" value="Peptidase_S1_PA"/>
</dbReference>
<dbReference type="AlphaFoldDB" id="A0AAW1TVP6"/>
<dbReference type="PANTHER" id="PTHR24276:SF98">
    <property type="entry name" value="FI18310P1-RELATED"/>
    <property type="match status" value="1"/>
</dbReference>
<organism evidence="7 8">
    <name type="scientific">Henosepilachna vigintioctopunctata</name>
    <dbReference type="NCBI Taxonomy" id="420089"/>
    <lineage>
        <taxon>Eukaryota</taxon>
        <taxon>Metazoa</taxon>
        <taxon>Ecdysozoa</taxon>
        <taxon>Arthropoda</taxon>
        <taxon>Hexapoda</taxon>
        <taxon>Insecta</taxon>
        <taxon>Pterygota</taxon>
        <taxon>Neoptera</taxon>
        <taxon>Endopterygota</taxon>
        <taxon>Coleoptera</taxon>
        <taxon>Polyphaga</taxon>
        <taxon>Cucujiformia</taxon>
        <taxon>Coccinelloidea</taxon>
        <taxon>Coccinellidae</taxon>
        <taxon>Epilachninae</taxon>
        <taxon>Epilachnini</taxon>
        <taxon>Henosepilachna</taxon>
    </lineage>
</organism>